<organism evidence="1 2">
    <name type="scientific">Monilinia vaccinii-corymbosi</name>
    <dbReference type="NCBI Taxonomy" id="61207"/>
    <lineage>
        <taxon>Eukaryota</taxon>
        <taxon>Fungi</taxon>
        <taxon>Dikarya</taxon>
        <taxon>Ascomycota</taxon>
        <taxon>Pezizomycotina</taxon>
        <taxon>Leotiomycetes</taxon>
        <taxon>Helotiales</taxon>
        <taxon>Sclerotiniaceae</taxon>
        <taxon>Monilinia</taxon>
    </lineage>
</organism>
<evidence type="ECO:0000313" key="1">
    <source>
        <dbReference type="EMBL" id="QSZ29278.1"/>
    </source>
</evidence>
<protein>
    <submittedName>
        <fullName evidence="1">Uncharacterized protein</fullName>
    </submittedName>
</protein>
<dbReference type="InterPro" id="IPR019268">
    <property type="entry name" value="DUF2278"/>
</dbReference>
<name>A0A8A3P6H8_9HELO</name>
<keyword evidence="2" id="KW-1185">Reference proteome</keyword>
<gene>
    <name evidence="1" type="ORF">DSL72_003790</name>
</gene>
<dbReference type="EMBL" id="CP063405">
    <property type="protein sequence ID" value="QSZ29278.1"/>
    <property type="molecule type" value="Genomic_DNA"/>
</dbReference>
<dbReference type="AlphaFoldDB" id="A0A8A3P6H8"/>
<sequence>MPVSKYGVWKVQILLWEPQDEKSHAKMLLLAPGITAAVNVFAQSSKLELVYWLDRHYNQSQLLTQLSELNNGHDQLDEATVALRDETGESHGIRDELTNVVSNAITIKAIIYIFGSFDDGYLNICNIHMNQGSSGRSQRENGVFQDGGILIEFSDGRWVAIFIAFAS</sequence>
<dbReference type="OrthoDB" id="2580841at2759"/>
<accession>A0A8A3P6H8</accession>
<reference evidence="1" key="1">
    <citation type="submission" date="2020-10" db="EMBL/GenBank/DDBJ databases">
        <title>Genome Sequence of Monilinia vaccinii-corymbosi Sheds Light on Mummy Berry Disease Infection of Blueberry and Mating Type.</title>
        <authorList>
            <person name="Yow A.G."/>
            <person name="Zhang Y."/>
            <person name="Bansal K."/>
            <person name="Eacker S.M."/>
            <person name="Sullivan S."/>
            <person name="Liachko I."/>
            <person name="Cubeta M.A."/>
            <person name="Rollins J.A."/>
            <person name="Ashrafi H."/>
        </authorList>
    </citation>
    <scope>NUCLEOTIDE SEQUENCE</scope>
    <source>
        <strain evidence="1">RL-1</strain>
    </source>
</reference>
<dbReference type="Pfam" id="PF10042">
    <property type="entry name" value="DUF2278"/>
    <property type="match status" value="2"/>
</dbReference>
<evidence type="ECO:0000313" key="2">
    <source>
        <dbReference type="Proteomes" id="UP000672032"/>
    </source>
</evidence>
<dbReference type="Proteomes" id="UP000672032">
    <property type="component" value="Chromosome 1"/>
</dbReference>
<proteinExistence type="predicted"/>